<dbReference type="PATRIC" id="fig|178306.9.peg.387"/>
<sequence length="144" mass="16806">MRFETKRPWKFLDVSSSASIRACNKLMYVKRIRLFGNTAGQIRHKEKNRHSRRRSLPSDGAGKAASYVKWMLGVIEYPPGDYENIVAVVATSEGVTRREIGRHRWASPKPMWNMAREGFKRLYDLIPKQQRKDSIKEPWKIPTC</sequence>
<evidence type="ECO:0000313" key="3">
    <source>
        <dbReference type="EMBL" id="AAL62845.1"/>
    </source>
</evidence>
<feature type="domain" description="ATPase" evidence="2">
    <location>
        <begin position="61"/>
        <end position="130"/>
    </location>
</feature>
<evidence type="ECO:0000256" key="1">
    <source>
        <dbReference type="SAM" id="MobiDB-lite"/>
    </source>
</evidence>
<protein>
    <submittedName>
        <fullName evidence="3">P. aerophilum family 1964 protein, degenerate</fullName>
    </submittedName>
</protein>
<accession>Q8ZYZ6</accession>
<dbReference type="GO" id="GO:0005524">
    <property type="term" value="F:ATP binding"/>
    <property type="evidence" value="ECO:0007669"/>
    <property type="project" value="InterPro"/>
</dbReference>
<proteinExistence type="predicted"/>
<feature type="region of interest" description="Disordered" evidence="1">
    <location>
        <begin position="40"/>
        <end position="63"/>
    </location>
</feature>
<keyword evidence="4" id="KW-1185">Reference proteome</keyword>
<evidence type="ECO:0000259" key="2">
    <source>
        <dbReference type="Pfam" id="PF01637"/>
    </source>
</evidence>
<dbReference type="HOGENOM" id="CLU_1792195_0_0_2"/>
<evidence type="ECO:0000313" key="4">
    <source>
        <dbReference type="Proteomes" id="UP000002439"/>
    </source>
</evidence>
<dbReference type="eggNOG" id="arCOG03408">
    <property type="taxonomic scope" value="Archaea"/>
</dbReference>
<dbReference type="EMBL" id="AE009441">
    <property type="protein sequence ID" value="AAL62845.1"/>
    <property type="molecule type" value="Genomic_DNA"/>
</dbReference>
<name>Q8ZYZ6_PYRAE</name>
<feature type="compositionally biased region" description="Basic residues" evidence="1">
    <location>
        <begin position="42"/>
        <end position="55"/>
    </location>
</feature>
<gene>
    <name evidence="3" type="ordered locus">PAE0534</name>
</gene>
<dbReference type="STRING" id="178306.PAE0534"/>
<dbReference type="AlphaFoldDB" id="Q8ZYZ6"/>
<dbReference type="InParanoid" id="Q8ZYZ6"/>
<dbReference type="InterPro" id="IPR011579">
    <property type="entry name" value="ATPase_dom"/>
</dbReference>
<dbReference type="EnsemblBacteria" id="AAL62845">
    <property type="protein sequence ID" value="AAL62845"/>
    <property type="gene ID" value="PAE0534"/>
</dbReference>
<dbReference type="Pfam" id="PF01637">
    <property type="entry name" value="ATPase_2"/>
    <property type="match status" value="1"/>
</dbReference>
<dbReference type="Proteomes" id="UP000002439">
    <property type="component" value="Chromosome"/>
</dbReference>
<organism evidence="3 4">
    <name type="scientific">Pyrobaculum aerophilum (strain ATCC 51768 / DSM 7523 / JCM 9630 / CIP 104966 / NBRC 100827 / IM2)</name>
    <dbReference type="NCBI Taxonomy" id="178306"/>
    <lineage>
        <taxon>Archaea</taxon>
        <taxon>Thermoproteota</taxon>
        <taxon>Thermoprotei</taxon>
        <taxon>Thermoproteales</taxon>
        <taxon>Thermoproteaceae</taxon>
        <taxon>Pyrobaculum</taxon>
    </lineage>
</organism>
<dbReference type="KEGG" id="pai:PAE0534"/>
<reference evidence="3 4" key="1">
    <citation type="journal article" date="2002" name="Proc. Natl. Acad. Sci. U.S.A.">
        <title>Genome sequence of the hyperthermophilic crenarchaeon Pyrobaculum aerophilum.</title>
        <authorList>
            <person name="Fitz-Gibbon S.T."/>
            <person name="Ladner H."/>
            <person name="Kim U.J."/>
            <person name="Stetter K.O."/>
            <person name="Simon M.I."/>
            <person name="Miller J.H."/>
        </authorList>
    </citation>
    <scope>NUCLEOTIDE SEQUENCE [LARGE SCALE GENOMIC DNA]</scope>
    <source>
        <strain evidence="4">ATCC 51768 / DSM 7523 / JCM 9630 / CIP 104966 / NBRC 100827 / IM2</strain>
    </source>
</reference>